<dbReference type="InterPro" id="IPR000638">
    <property type="entry name" value="Gas-vesicle_GvpA-like"/>
</dbReference>
<dbReference type="Proteomes" id="UP000671879">
    <property type="component" value="Chromosome"/>
</dbReference>
<name>A0A9Q7AFI7_9BACT</name>
<dbReference type="KEGG" id="aram:KAR29_13425"/>
<evidence type="ECO:0000256" key="3">
    <source>
        <dbReference type="ARBA" id="ARBA00035646"/>
    </source>
</evidence>
<dbReference type="NCBIfam" id="NF006874">
    <property type="entry name" value="PRK09371.1"/>
    <property type="match status" value="1"/>
</dbReference>
<comment type="similarity">
    <text evidence="3">Belongs to the gas vesicle GvpA family.</text>
</comment>
<proteinExistence type="inferred from homology"/>
<evidence type="ECO:0000313" key="5">
    <source>
        <dbReference type="EMBL" id="QTX32284.1"/>
    </source>
</evidence>
<evidence type="ECO:0000313" key="6">
    <source>
        <dbReference type="EMBL" id="QTX32285.1"/>
    </source>
</evidence>
<dbReference type="PROSITE" id="PS00669">
    <property type="entry name" value="GAS_VESICLE_A_2"/>
    <property type="match status" value="1"/>
</dbReference>
<dbReference type="InterPro" id="IPR018493">
    <property type="entry name" value="GvpA-like_CS"/>
</dbReference>
<keyword evidence="7" id="KW-1185">Reference proteome</keyword>
<evidence type="ECO:0000256" key="1">
    <source>
        <dbReference type="ARBA" id="ARBA00022987"/>
    </source>
</evidence>
<evidence type="ECO:0000313" key="4">
    <source>
        <dbReference type="EMBL" id="QTX32283.1"/>
    </source>
</evidence>
<sequence>MAVQTSMASSGLAEVIDRILDKGLVIDAWVRISLLGLELLTVEARVVVAGVETYLKYAEAVGLTAPISA</sequence>
<dbReference type="EMBL" id="CP072943">
    <property type="protein sequence ID" value="QTX32284.1"/>
    <property type="molecule type" value="Genomic_DNA"/>
</dbReference>
<reference evidence="7" key="1">
    <citation type="submission" date="2021-04" db="EMBL/GenBank/DDBJ databases">
        <title>A novel Synergistetes isolate from a pyrite-forming mixed culture.</title>
        <authorList>
            <person name="Bunk B."/>
            <person name="Sproer C."/>
            <person name="Spring S."/>
            <person name="Pester M."/>
        </authorList>
    </citation>
    <scope>NUCLEOTIDE SEQUENCE [LARGE SCALE GENOMIC DNA]</scope>
    <source>
        <strain evidence="7">J.5.4.2-T.3.5.2</strain>
    </source>
</reference>
<dbReference type="AlphaFoldDB" id="A0A9Q7AFI7"/>
<dbReference type="EMBL" id="CP072943">
    <property type="protein sequence ID" value="QTX32283.1"/>
    <property type="molecule type" value="Genomic_DNA"/>
</dbReference>
<reference evidence="5" key="2">
    <citation type="journal article" date="2023" name="Int. J. Syst. Evol. Microbiol.">
        <title>&lt;i&gt;Aminithiophilus ramosus&lt;/i&gt; gen. nov., sp. nov., a sulphur-reducing bacterium isolated from a pyrite-forming enrichment culture, and taxonomic revision of the family &lt;i&gt;Synergistaceae&lt;/i&gt;.</title>
        <authorList>
            <person name="Pradel N."/>
            <person name="Fardeau M.L."/>
            <person name="Bunk B."/>
            <person name="Sproer C."/>
            <person name="Boedeker C."/>
            <person name="Wolf J."/>
            <person name="Neumann-Schaal M."/>
            <person name="Pester M."/>
            <person name="Spring S."/>
        </authorList>
    </citation>
    <scope>NUCLEOTIDE SEQUENCE</scope>
    <source>
        <strain evidence="5">J.5.4.2-T.3.5.2</strain>
    </source>
</reference>
<dbReference type="PROSITE" id="PS00234">
    <property type="entry name" value="GAS_VESICLE_A_1"/>
    <property type="match status" value="1"/>
</dbReference>
<dbReference type="KEGG" id="aram:KAR29_13430"/>
<evidence type="ECO:0000313" key="7">
    <source>
        <dbReference type="Proteomes" id="UP000671879"/>
    </source>
</evidence>
<comment type="subcellular location">
    <subcellularLocation>
        <location evidence="2">Gas vesicle</location>
    </subcellularLocation>
</comment>
<organism evidence="5 7">
    <name type="scientific">Aminithiophilus ramosus</name>
    <dbReference type="NCBI Taxonomy" id="3029084"/>
    <lineage>
        <taxon>Bacteria</taxon>
        <taxon>Thermotogati</taxon>
        <taxon>Synergistota</taxon>
        <taxon>Synergistia</taxon>
        <taxon>Synergistales</taxon>
        <taxon>Aminithiophilaceae</taxon>
        <taxon>Aminithiophilus</taxon>
    </lineage>
</organism>
<dbReference type="KEGG" id="aram:KAR29_13435"/>
<dbReference type="RefSeq" id="WP_274373506.1">
    <property type="nucleotide sequence ID" value="NZ_CP072943.1"/>
</dbReference>
<dbReference type="GO" id="GO:0012506">
    <property type="term" value="C:vesicle membrane"/>
    <property type="evidence" value="ECO:0007669"/>
    <property type="project" value="InterPro"/>
</dbReference>
<dbReference type="Pfam" id="PF00741">
    <property type="entry name" value="Gas_vesicle"/>
    <property type="match status" value="1"/>
</dbReference>
<dbReference type="PANTHER" id="PTHR35344">
    <property type="entry name" value="GAS VESICLE STRUCTURAL PROTEIN 2-RELATED"/>
    <property type="match status" value="1"/>
</dbReference>
<gene>
    <name evidence="5" type="primary">gvpA</name>
    <name evidence="4" type="ORF">KAR29_13425</name>
    <name evidence="5" type="ORF">KAR29_13430</name>
    <name evidence="6" type="ORF">KAR29_13435</name>
</gene>
<dbReference type="PANTHER" id="PTHR35344:SF4">
    <property type="entry name" value="GAS VESICLE PROTEIN A1"/>
    <property type="match status" value="1"/>
</dbReference>
<dbReference type="EMBL" id="CP072943">
    <property type="protein sequence ID" value="QTX32285.1"/>
    <property type="molecule type" value="Genomic_DNA"/>
</dbReference>
<protein>
    <submittedName>
        <fullName evidence="5">Gas vesicle structural protein GvpA</fullName>
    </submittedName>
</protein>
<keyword evidence="1" id="KW-0304">Gas vesicle</keyword>
<dbReference type="GO" id="GO:0005198">
    <property type="term" value="F:structural molecule activity"/>
    <property type="evidence" value="ECO:0007669"/>
    <property type="project" value="InterPro"/>
</dbReference>
<dbReference type="InterPro" id="IPR050530">
    <property type="entry name" value="GvpA"/>
</dbReference>
<accession>A0A9Q7AFI7</accession>
<evidence type="ECO:0000256" key="2">
    <source>
        <dbReference type="ARBA" id="ARBA00035108"/>
    </source>
</evidence>
<dbReference type="GO" id="GO:0031411">
    <property type="term" value="C:gas vesicle"/>
    <property type="evidence" value="ECO:0007669"/>
    <property type="project" value="UniProtKB-SubCell"/>
</dbReference>